<dbReference type="Proteomes" id="UP000251835">
    <property type="component" value="Unassembled WGS sequence"/>
</dbReference>
<evidence type="ECO:0000256" key="1">
    <source>
        <dbReference type="ARBA" id="ARBA00022679"/>
    </source>
</evidence>
<dbReference type="EMBL" id="QENZ01000004">
    <property type="protein sequence ID" value="PVX50977.1"/>
    <property type="molecule type" value="Genomic_DNA"/>
</dbReference>
<protein>
    <recommendedName>
        <fullName evidence="5">Thiamine diphosphokinase</fullName>
        <ecNumber evidence="5">2.7.6.2</ecNumber>
    </recommendedName>
</protein>
<keyword evidence="2" id="KW-0547">Nucleotide-binding</keyword>
<dbReference type="SUPFAM" id="SSF63999">
    <property type="entry name" value="Thiamin pyrophosphokinase, catalytic domain"/>
    <property type="match status" value="1"/>
</dbReference>
<evidence type="ECO:0000256" key="2">
    <source>
        <dbReference type="ARBA" id="ARBA00022741"/>
    </source>
</evidence>
<evidence type="ECO:0000256" key="4">
    <source>
        <dbReference type="ARBA" id="ARBA00022840"/>
    </source>
</evidence>
<evidence type="ECO:0000256" key="5">
    <source>
        <dbReference type="NCBIfam" id="TIGR01378"/>
    </source>
</evidence>
<keyword evidence="4" id="KW-0067">ATP-binding</keyword>
<accession>A0A7L4UQ09</accession>
<feature type="domain" description="Thiamin pyrophosphokinase-like substrate-binding" evidence="7">
    <location>
        <begin position="128"/>
        <end position="200"/>
    </location>
</feature>
<dbReference type="InterPro" id="IPR053149">
    <property type="entry name" value="TPK"/>
</dbReference>
<dbReference type="AlphaFoldDB" id="A0A7L4UQ09"/>
<dbReference type="OrthoDB" id="1132102at2"/>
<evidence type="ECO:0000256" key="3">
    <source>
        <dbReference type="ARBA" id="ARBA00022777"/>
    </source>
</evidence>
<comment type="caution">
    <text evidence="8">The sequence shown here is derived from an EMBL/GenBank/DDBJ whole genome shotgun (WGS) entry which is preliminary data.</text>
</comment>
<organism evidence="8 9">
    <name type="scientific">Balneicella halophila</name>
    <dbReference type="NCBI Taxonomy" id="1537566"/>
    <lineage>
        <taxon>Bacteria</taxon>
        <taxon>Pseudomonadati</taxon>
        <taxon>Bacteroidota</taxon>
        <taxon>Bacteroidia</taxon>
        <taxon>Bacteroidales</taxon>
        <taxon>Balneicellaceae</taxon>
        <taxon>Balneicella</taxon>
    </lineage>
</organism>
<dbReference type="PANTHER" id="PTHR41299">
    <property type="entry name" value="THIAMINE PYROPHOSPHOKINASE"/>
    <property type="match status" value="1"/>
</dbReference>
<dbReference type="InterPro" id="IPR006282">
    <property type="entry name" value="Thi_PPkinase"/>
</dbReference>
<sequence>MKTVIVANGVFPIHPKPLAILAEADYIIACDGAADKLLKKGIEPQLIIGDLDSLDSVTISNFSNIILKVERQDNTDLMKAIEWCIENQRDKVDILGATGGRDDHSIGNIFTLTNYATKIDLILYTNEGSFITMLQSGILTSFNGQQVSLFPQPLSMKITTRGLKYPLTNQSLPYLNSGTLNQSEGDTFYLAFDKGVLLVYRTYS</sequence>
<reference evidence="8 9" key="1">
    <citation type="submission" date="2018-05" db="EMBL/GenBank/DDBJ databases">
        <title>Genomic Encyclopedia of Type Strains, Phase IV (KMG-IV): sequencing the most valuable type-strain genomes for metagenomic binning, comparative biology and taxonomic classification.</title>
        <authorList>
            <person name="Goeker M."/>
        </authorList>
    </citation>
    <scope>NUCLEOTIDE SEQUENCE [LARGE SCALE GENOMIC DNA]</scope>
    <source>
        <strain evidence="8 9">DSM 28579</strain>
    </source>
</reference>
<dbReference type="GO" id="GO:0016301">
    <property type="term" value="F:kinase activity"/>
    <property type="evidence" value="ECO:0007669"/>
    <property type="project" value="UniProtKB-KW"/>
</dbReference>
<dbReference type="EC" id="2.7.6.2" evidence="5"/>
<dbReference type="SUPFAM" id="SSF63862">
    <property type="entry name" value="Thiamin pyrophosphokinase, substrate-binding domain"/>
    <property type="match status" value="1"/>
</dbReference>
<dbReference type="GO" id="GO:0004788">
    <property type="term" value="F:thiamine diphosphokinase activity"/>
    <property type="evidence" value="ECO:0007669"/>
    <property type="project" value="UniProtKB-UniRule"/>
</dbReference>
<dbReference type="GO" id="GO:0005524">
    <property type="term" value="F:ATP binding"/>
    <property type="evidence" value="ECO:0007669"/>
    <property type="project" value="UniProtKB-KW"/>
</dbReference>
<dbReference type="Pfam" id="PF21275">
    <property type="entry name" value="Thi_PPkinase_C"/>
    <property type="match status" value="1"/>
</dbReference>
<proteinExistence type="predicted"/>
<dbReference type="Pfam" id="PF04263">
    <property type="entry name" value="TPK_catalytic"/>
    <property type="match status" value="1"/>
</dbReference>
<dbReference type="InterPro" id="IPR049442">
    <property type="entry name" value="Thi_PPkinase-like_C"/>
</dbReference>
<name>A0A7L4UQ09_BALHA</name>
<dbReference type="GO" id="GO:0006772">
    <property type="term" value="P:thiamine metabolic process"/>
    <property type="evidence" value="ECO:0007669"/>
    <property type="project" value="UniProtKB-UniRule"/>
</dbReference>
<dbReference type="GO" id="GO:0009229">
    <property type="term" value="P:thiamine diphosphate biosynthetic process"/>
    <property type="evidence" value="ECO:0007669"/>
    <property type="project" value="InterPro"/>
</dbReference>
<keyword evidence="9" id="KW-1185">Reference proteome</keyword>
<dbReference type="NCBIfam" id="TIGR01378">
    <property type="entry name" value="thi_PPkinase"/>
    <property type="match status" value="1"/>
</dbReference>
<dbReference type="Gene3D" id="3.40.50.10240">
    <property type="entry name" value="Thiamin pyrophosphokinase, catalytic domain"/>
    <property type="match status" value="1"/>
</dbReference>
<dbReference type="InterPro" id="IPR007371">
    <property type="entry name" value="TPK_catalytic"/>
</dbReference>
<evidence type="ECO:0000259" key="6">
    <source>
        <dbReference type="Pfam" id="PF04263"/>
    </source>
</evidence>
<evidence type="ECO:0000259" key="7">
    <source>
        <dbReference type="Pfam" id="PF21275"/>
    </source>
</evidence>
<dbReference type="InterPro" id="IPR036759">
    <property type="entry name" value="TPK_catalytic_sf"/>
</dbReference>
<dbReference type="CDD" id="cd07995">
    <property type="entry name" value="TPK"/>
    <property type="match status" value="1"/>
</dbReference>
<evidence type="ECO:0000313" key="9">
    <source>
        <dbReference type="Proteomes" id="UP000251835"/>
    </source>
</evidence>
<dbReference type="InterPro" id="IPR036371">
    <property type="entry name" value="TPK_B1-bd_sf"/>
</dbReference>
<gene>
    <name evidence="8" type="ORF">C7377_1307</name>
</gene>
<keyword evidence="1" id="KW-0808">Transferase</keyword>
<dbReference type="PANTHER" id="PTHR41299:SF1">
    <property type="entry name" value="THIAMINE PYROPHOSPHOKINASE"/>
    <property type="match status" value="1"/>
</dbReference>
<feature type="domain" description="Thiamin pyrophosphokinase catalytic" evidence="6">
    <location>
        <begin position="21"/>
        <end position="121"/>
    </location>
</feature>
<dbReference type="RefSeq" id="WP_116496525.1">
    <property type="nucleotide sequence ID" value="NZ_QENZ01000004.1"/>
</dbReference>
<keyword evidence="3 8" id="KW-0418">Kinase</keyword>
<evidence type="ECO:0000313" key="8">
    <source>
        <dbReference type="EMBL" id="PVX50977.1"/>
    </source>
</evidence>
<dbReference type="GO" id="GO:0030975">
    <property type="term" value="F:thiamine binding"/>
    <property type="evidence" value="ECO:0007669"/>
    <property type="project" value="InterPro"/>
</dbReference>